<dbReference type="RefSeq" id="WP_073049848.1">
    <property type="nucleotide sequence ID" value="NZ_FQZL01000018.1"/>
</dbReference>
<feature type="transmembrane region" description="Helical" evidence="1">
    <location>
        <begin position="103"/>
        <end position="130"/>
    </location>
</feature>
<dbReference type="AlphaFoldDB" id="A0A1M6ITP1"/>
<evidence type="ECO:0008006" key="4">
    <source>
        <dbReference type="Google" id="ProtNLM"/>
    </source>
</evidence>
<evidence type="ECO:0000313" key="3">
    <source>
        <dbReference type="Proteomes" id="UP000184052"/>
    </source>
</evidence>
<feature type="transmembrane region" description="Helical" evidence="1">
    <location>
        <begin position="43"/>
        <end position="62"/>
    </location>
</feature>
<reference evidence="2 3" key="1">
    <citation type="submission" date="2016-11" db="EMBL/GenBank/DDBJ databases">
        <authorList>
            <person name="Jaros S."/>
            <person name="Januszkiewicz K."/>
            <person name="Wedrychowicz H."/>
        </authorList>
    </citation>
    <scope>NUCLEOTIDE SEQUENCE [LARGE SCALE GENOMIC DNA]</scope>
    <source>
        <strain evidence="2 3">DSM 17477</strain>
    </source>
</reference>
<keyword evidence="1" id="KW-0812">Transmembrane</keyword>
<sequence>MRNSRTRETVLAGLFIAIGVMLPIAFHAVGAGGPIFLPMHIPVLMAGFVLSPVFALIVGMITPLLSSVLTGMPVFMPMAFIMMVELGVYGLVVSLLSKRLNTIFTLLTAMIAGRIAAGMMVMILVNVVGIKFAPPLVYLKGAVITGIPGIVVQLIFIPALLVLVKRSNPKLTANH</sequence>
<feature type="transmembrane region" description="Helical" evidence="1">
    <location>
        <begin position="74"/>
        <end position="96"/>
    </location>
</feature>
<proteinExistence type="predicted"/>
<organism evidence="2 3">
    <name type="scientific">Dethiosulfatibacter aminovorans DSM 17477</name>
    <dbReference type="NCBI Taxonomy" id="1121476"/>
    <lineage>
        <taxon>Bacteria</taxon>
        <taxon>Bacillati</taxon>
        <taxon>Bacillota</taxon>
        <taxon>Tissierellia</taxon>
        <taxon>Dethiosulfatibacter</taxon>
    </lineage>
</organism>
<evidence type="ECO:0000313" key="2">
    <source>
        <dbReference type="EMBL" id="SHJ37798.1"/>
    </source>
</evidence>
<dbReference type="GO" id="GO:0022857">
    <property type="term" value="F:transmembrane transporter activity"/>
    <property type="evidence" value="ECO:0007669"/>
    <property type="project" value="InterPro"/>
</dbReference>
<accession>A0A1M6ITP1</accession>
<dbReference type="Proteomes" id="UP000184052">
    <property type="component" value="Unassembled WGS sequence"/>
</dbReference>
<gene>
    <name evidence="2" type="ORF">SAMN02745751_02431</name>
</gene>
<keyword evidence="3" id="KW-1185">Reference proteome</keyword>
<dbReference type="EMBL" id="FQZL01000018">
    <property type="protein sequence ID" value="SHJ37798.1"/>
    <property type="molecule type" value="Genomic_DNA"/>
</dbReference>
<evidence type="ECO:0000256" key="1">
    <source>
        <dbReference type="SAM" id="Phobius"/>
    </source>
</evidence>
<dbReference type="Pfam" id="PF12822">
    <property type="entry name" value="ECF_trnsprt"/>
    <property type="match status" value="1"/>
</dbReference>
<name>A0A1M6ITP1_9FIRM</name>
<feature type="transmembrane region" description="Helical" evidence="1">
    <location>
        <begin position="142"/>
        <end position="164"/>
    </location>
</feature>
<protein>
    <recommendedName>
        <fullName evidence="4">Niacin transporter</fullName>
    </recommendedName>
</protein>
<dbReference type="OrthoDB" id="9815422at2"/>
<keyword evidence="1" id="KW-1133">Transmembrane helix</keyword>
<feature type="transmembrane region" description="Helical" evidence="1">
    <location>
        <begin position="12"/>
        <end position="36"/>
    </location>
</feature>
<dbReference type="Gene3D" id="1.10.1760.20">
    <property type="match status" value="1"/>
</dbReference>
<keyword evidence="1" id="KW-0472">Membrane</keyword>
<dbReference type="InterPro" id="IPR024529">
    <property type="entry name" value="ECF_trnsprt_substrate-spec"/>
</dbReference>